<gene>
    <name evidence="9" type="ORF">PVK06_030943</name>
</gene>
<keyword evidence="5" id="KW-0539">Nucleus</keyword>
<dbReference type="PANTHER" id="PTHR31140">
    <property type="entry name" value="B3 DOMAIN-CONTAINING TRANSCRIPTION FACTOR ABI3"/>
    <property type="match status" value="1"/>
</dbReference>
<dbReference type="InterPro" id="IPR003340">
    <property type="entry name" value="B3_DNA-bd"/>
</dbReference>
<dbReference type="Proteomes" id="UP001358586">
    <property type="component" value="Chromosome 9"/>
</dbReference>
<evidence type="ECO:0000256" key="3">
    <source>
        <dbReference type="ARBA" id="ARBA00023125"/>
    </source>
</evidence>
<feature type="compositionally biased region" description="Polar residues" evidence="6">
    <location>
        <begin position="540"/>
        <end position="554"/>
    </location>
</feature>
<dbReference type="InterPro" id="IPR044800">
    <property type="entry name" value="LEC2-like"/>
</dbReference>
<keyword evidence="3" id="KW-0238">DNA-binding</keyword>
<evidence type="ECO:0000313" key="10">
    <source>
        <dbReference type="Proteomes" id="UP001358586"/>
    </source>
</evidence>
<evidence type="ECO:0000259" key="8">
    <source>
        <dbReference type="PROSITE" id="PS50863"/>
    </source>
</evidence>
<dbReference type="SMART" id="SM01019">
    <property type="entry name" value="B3"/>
    <property type="match status" value="1"/>
</dbReference>
<comment type="caution">
    <text evidence="9">The sequence shown here is derived from an EMBL/GenBank/DDBJ whole genome shotgun (WGS) entry which is preliminary data.</text>
</comment>
<keyword evidence="7" id="KW-0812">Transmembrane</keyword>
<evidence type="ECO:0000313" key="9">
    <source>
        <dbReference type="EMBL" id="KAK5803298.1"/>
    </source>
</evidence>
<keyword evidence="10" id="KW-1185">Reference proteome</keyword>
<keyword evidence="7" id="KW-1133">Transmembrane helix</keyword>
<name>A0ABR0NPN5_GOSAR</name>
<feature type="region of interest" description="Disordered" evidence="6">
    <location>
        <begin position="539"/>
        <end position="571"/>
    </location>
</feature>
<dbReference type="PANTHER" id="PTHR31140:SF74">
    <property type="entry name" value="B3 DOMAIN-CONTAINING TRANSCRIPTION FACTOR LEC2"/>
    <property type="match status" value="1"/>
</dbReference>
<dbReference type="PROSITE" id="PS50863">
    <property type="entry name" value="B3"/>
    <property type="match status" value="1"/>
</dbReference>
<dbReference type="Pfam" id="PF02362">
    <property type="entry name" value="B3"/>
    <property type="match status" value="1"/>
</dbReference>
<evidence type="ECO:0000256" key="4">
    <source>
        <dbReference type="ARBA" id="ARBA00023163"/>
    </source>
</evidence>
<accession>A0ABR0NPN5</accession>
<dbReference type="SUPFAM" id="SSF101936">
    <property type="entry name" value="DNA-binding pseudobarrel domain"/>
    <property type="match status" value="1"/>
</dbReference>
<feature type="domain" description="TF-B3" evidence="8">
    <location>
        <begin position="593"/>
        <end position="694"/>
    </location>
</feature>
<keyword evidence="2" id="KW-0805">Transcription regulation</keyword>
<organism evidence="9 10">
    <name type="scientific">Gossypium arboreum</name>
    <name type="common">Tree cotton</name>
    <name type="synonym">Gossypium nanking</name>
    <dbReference type="NCBI Taxonomy" id="29729"/>
    <lineage>
        <taxon>Eukaryota</taxon>
        <taxon>Viridiplantae</taxon>
        <taxon>Streptophyta</taxon>
        <taxon>Embryophyta</taxon>
        <taxon>Tracheophyta</taxon>
        <taxon>Spermatophyta</taxon>
        <taxon>Magnoliopsida</taxon>
        <taxon>eudicotyledons</taxon>
        <taxon>Gunneridae</taxon>
        <taxon>Pentapetalae</taxon>
        <taxon>rosids</taxon>
        <taxon>malvids</taxon>
        <taxon>Malvales</taxon>
        <taxon>Malvaceae</taxon>
        <taxon>Malvoideae</taxon>
        <taxon>Gossypium</taxon>
    </lineage>
</organism>
<protein>
    <recommendedName>
        <fullName evidence="8">TF-B3 domain-containing protein</fullName>
    </recommendedName>
</protein>
<feature type="transmembrane region" description="Helical" evidence="7">
    <location>
        <begin position="6"/>
        <end position="27"/>
    </location>
</feature>
<keyword evidence="4" id="KW-0804">Transcription</keyword>
<evidence type="ECO:0000256" key="6">
    <source>
        <dbReference type="SAM" id="MobiDB-lite"/>
    </source>
</evidence>
<proteinExistence type="predicted"/>
<dbReference type="Gene3D" id="2.40.330.10">
    <property type="entry name" value="DNA-binding pseudobarrel domain"/>
    <property type="match status" value="1"/>
</dbReference>
<evidence type="ECO:0000256" key="2">
    <source>
        <dbReference type="ARBA" id="ARBA00023015"/>
    </source>
</evidence>
<reference evidence="9 10" key="1">
    <citation type="submission" date="2023-03" db="EMBL/GenBank/DDBJ databases">
        <title>WGS of Gossypium arboreum.</title>
        <authorList>
            <person name="Yu D."/>
        </authorList>
    </citation>
    <scope>NUCLEOTIDE SEQUENCE [LARGE SCALE GENOMIC DNA]</scope>
    <source>
        <tissue evidence="9">Leaf</tissue>
    </source>
</reference>
<evidence type="ECO:0000256" key="1">
    <source>
        <dbReference type="ARBA" id="ARBA00004123"/>
    </source>
</evidence>
<keyword evidence="7" id="KW-0472">Membrane</keyword>
<evidence type="ECO:0000256" key="7">
    <source>
        <dbReference type="SAM" id="Phobius"/>
    </source>
</evidence>
<dbReference type="EMBL" id="JARKNE010000009">
    <property type="protein sequence ID" value="KAK5803298.1"/>
    <property type="molecule type" value="Genomic_DNA"/>
</dbReference>
<dbReference type="InterPro" id="IPR015300">
    <property type="entry name" value="DNA-bd_pseudobarrel_sf"/>
</dbReference>
<dbReference type="CDD" id="cd10017">
    <property type="entry name" value="B3_DNA"/>
    <property type="match status" value="1"/>
</dbReference>
<evidence type="ECO:0000256" key="5">
    <source>
        <dbReference type="ARBA" id="ARBA00023242"/>
    </source>
</evidence>
<sequence>MILTPHPSYLVIALIMAAIVGLCLKSLSHANHMDGSRGREGGSLIDRHVASMNAICSTCVFFEGLWSFSSSKLDPVLKFQVLERIKLCWVYPISVSLEFFFMAQGRSSCCGIGPVLLRTMLEPIPHCYCYRASFQTTVTLHWEIQRKSKELNAGFGYDSFNAKMLSKIYSFMNKALESGFQVSPENSGLGKGRASLGLSRSEVLLSFLHGPGRCTSCDQKMALGHCIHVQCLNDPTLLTIISCLSYCPLSNNCNASMGNSMQVRKKGINSELNVRDSPHVTTDRKPPYNQLSDALHAQIEDGYPETTFLRPLVSQPTTPLAISRYFTLVVSLLSFYLQFHGLFLSPQPIPLHHLTRFSCFFHTWTHPNGSILHPHDLIEPHFVLTQNRKEEHTQSSALSSTFSDRNQPCNPLDSSSSHCTFVLMENSYIPLFSTTATSSTTPITTTTTTHSPSNMDWSQNSDFSMFEPMNSQFQHPSQLLSPNQSLQFPYNHSIEQAPVYPFFTGQKGFEFGVCKEQERRTNDPYRTRLARINRKLARQRSLQRNANSGASTQVDARRLINSGADTDTNKNKDTKKDLYRFCTADNKRLRVLLKKELKNSDVGSLGRIVLPKRDAEVNLPPLSDKEGIQVMIKDVYSNHMWTLKYKFWSNNKSRMYVLENTGDFVKQNGLGTGDSLTLYEDESKNLYFSITKVATVAVESSSNQQYYHNVNNNGEEGNDNSNNMYLPFTSQSKDDEAASLELFMEQQEPNDFIMTLPMDSTYGSHTMFPEETRHLPNNVDQMPSLSRSVDDISINFDDCYGGLDMLPEANQYNFSF</sequence>
<comment type="subcellular location">
    <subcellularLocation>
        <location evidence="1">Nucleus</location>
    </subcellularLocation>
</comment>